<keyword evidence="5 8" id="KW-0472">Membrane</keyword>
<keyword evidence="6" id="KW-0675">Receptor</keyword>
<reference evidence="10" key="1">
    <citation type="submission" date="2021-06" db="EMBL/GenBank/DDBJ databases">
        <authorList>
            <person name="Hodson N. C."/>
            <person name="Mongue J. A."/>
            <person name="Jaron S. K."/>
        </authorList>
    </citation>
    <scope>NUCLEOTIDE SEQUENCE</scope>
</reference>
<comment type="caution">
    <text evidence="10">The sequence shown here is derived from an EMBL/GenBank/DDBJ whole genome shotgun (WGS) entry which is preliminary data.</text>
</comment>
<keyword evidence="4 8" id="KW-1133">Transmembrane helix</keyword>
<dbReference type="Proteomes" id="UP000708208">
    <property type="component" value="Unassembled WGS sequence"/>
</dbReference>
<evidence type="ECO:0000256" key="5">
    <source>
        <dbReference type="ARBA" id="ARBA00023136"/>
    </source>
</evidence>
<feature type="non-terminal residue" evidence="10">
    <location>
        <position position="412"/>
    </location>
</feature>
<gene>
    <name evidence="10" type="ORF">AFUS01_LOCUS22663</name>
</gene>
<evidence type="ECO:0000256" key="6">
    <source>
        <dbReference type="ARBA" id="ARBA00023170"/>
    </source>
</evidence>
<organism evidence="10 11">
    <name type="scientific">Allacma fusca</name>
    <dbReference type="NCBI Taxonomy" id="39272"/>
    <lineage>
        <taxon>Eukaryota</taxon>
        <taxon>Metazoa</taxon>
        <taxon>Ecdysozoa</taxon>
        <taxon>Arthropoda</taxon>
        <taxon>Hexapoda</taxon>
        <taxon>Collembola</taxon>
        <taxon>Symphypleona</taxon>
        <taxon>Sminthuridae</taxon>
        <taxon>Allacma</taxon>
    </lineage>
</organism>
<keyword evidence="3 8" id="KW-0812">Transmembrane</keyword>
<evidence type="ECO:0000256" key="3">
    <source>
        <dbReference type="ARBA" id="ARBA00022692"/>
    </source>
</evidence>
<dbReference type="PANTHER" id="PTHR42643">
    <property type="entry name" value="IONOTROPIC RECEPTOR 20A-RELATED"/>
    <property type="match status" value="1"/>
</dbReference>
<name>A0A8J2K7J9_9HEXA</name>
<feature type="signal peptide" evidence="9">
    <location>
        <begin position="1"/>
        <end position="17"/>
    </location>
</feature>
<dbReference type="OrthoDB" id="10262646at2759"/>
<dbReference type="GO" id="GO:0005886">
    <property type="term" value="C:plasma membrane"/>
    <property type="evidence" value="ECO:0007669"/>
    <property type="project" value="UniProtKB-SubCell"/>
</dbReference>
<keyword evidence="9" id="KW-0732">Signal</keyword>
<keyword evidence="11" id="KW-1185">Reference proteome</keyword>
<evidence type="ECO:0000313" key="10">
    <source>
        <dbReference type="EMBL" id="CAG7734265.1"/>
    </source>
</evidence>
<proteinExistence type="predicted"/>
<evidence type="ECO:0000313" key="11">
    <source>
        <dbReference type="Proteomes" id="UP000708208"/>
    </source>
</evidence>
<evidence type="ECO:0000256" key="8">
    <source>
        <dbReference type="SAM" id="Phobius"/>
    </source>
</evidence>
<dbReference type="InterPro" id="IPR052192">
    <property type="entry name" value="Insect_Ionotropic_Sensory_Rcpt"/>
</dbReference>
<feature type="transmembrane region" description="Helical" evidence="8">
    <location>
        <begin position="388"/>
        <end position="410"/>
    </location>
</feature>
<evidence type="ECO:0000256" key="2">
    <source>
        <dbReference type="ARBA" id="ARBA00022475"/>
    </source>
</evidence>
<protein>
    <submittedName>
        <fullName evidence="10">Uncharacterized protein</fullName>
    </submittedName>
</protein>
<keyword evidence="7" id="KW-0325">Glycoprotein</keyword>
<feature type="chain" id="PRO_5035208435" evidence="9">
    <location>
        <begin position="18"/>
        <end position="412"/>
    </location>
</feature>
<evidence type="ECO:0000256" key="7">
    <source>
        <dbReference type="ARBA" id="ARBA00023180"/>
    </source>
</evidence>
<sequence length="412" mass="46181">MFFIFIVVLFWADTTEGKITVSSGDEPSKSSLIEHSSNYISKLVLLDSFRECSAVVAGMNEDTVGDSDLLTVLSQLYTTSVIISGNVNNIQGSHNLRNRYIRRTKKFLASCNIVIANVETSQEEALHSSLTQPVLFPLTIRNQDFYIFRTPLFQMSHILLHGKIVLEFKFKIALAESGTGLIVQTACICCGIHGSPSVVTISGNSLTSKELSFPEFFRNLRGKVMRAVVFSGGYSSQLRCEDGHCAAFKTGGVALRGFLVAADHFNFTHKLWPSKMGGRKYPNGTWYGITGDVLYDRADFGLVNAINMGRMSVVDLSYIIQYVKVAFVYIPPDVIYSWKSIFWPLSTLLWFCVGISTLASMVFLYNLNKFSRNHFDERTWSFSKTIEFLFSSYLLQVPIHPVILPVRVFASC</sequence>
<comment type="subcellular location">
    <subcellularLocation>
        <location evidence="1">Cell membrane</location>
        <topology evidence="1">Multi-pass membrane protein</topology>
    </subcellularLocation>
</comment>
<evidence type="ECO:0000256" key="4">
    <source>
        <dbReference type="ARBA" id="ARBA00022989"/>
    </source>
</evidence>
<dbReference type="PANTHER" id="PTHR42643:SF30">
    <property type="entry name" value="IONOTROPIC RECEPTOR 40A-RELATED"/>
    <property type="match status" value="1"/>
</dbReference>
<accession>A0A8J2K7J9</accession>
<evidence type="ECO:0000256" key="1">
    <source>
        <dbReference type="ARBA" id="ARBA00004651"/>
    </source>
</evidence>
<dbReference type="AlphaFoldDB" id="A0A8J2K7J9"/>
<feature type="transmembrane region" description="Helical" evidence="8">
    <location>
        <begin position="341"/>
        <end position="367"/>
    </location>
</feature>
<keyword evidence="2" id="KW-1003">Cell membrane</keyword>
<evidence type="ECO:0000256" key="9">
    <source>
        <dbReference type="SAM" id="SignalP"/>
    </source>
</evidence>
<dbReference type="EMBL" id="CAJVCH010265884">
    <property type="protein sequence ID" value="CAG7734265.1"/>
    <property type="molecule type" value="Genomic_DNA"/>
</dbReference>